<feature type="non-terminal residue" evidence="1">
    <location>
        <position position="68"/>
    </location>
</feature>
<keyword evidence="2" id="KW-1185">Reference proteome</keyword>
<dbReference type="AlphaFoldDB" id="A0A812MYE3"/>
<gene>
    <name evidence="1" type="ORF">SNAT2548_LOCUS15131</name>
</gene>
<accession>A0A812MYE3</accession>
<evidence type="ECO:0000313" key="2">
    <source>
        <dbReference type="Proteomes" id="UP000604046"/>
    </source>
</evidence>
<feature type="non-terminal residue" evidence="1">
    <location>
        <position position="1"/>
    </location>
</feature>
<dbReference type="Proteomes" id="UP000604046">
    <property type="component" value="Unassembled WGS sequence"/>
</dbReference>
<organism evidence="1 2">
    <name type="scientific">Symbiodinium natans</name>
    <dbReference type="NCBI Taxonomy" id="878477"/>
    <lineage>
        <taxon>Eukaryota</taxon>
        <taxon>Sar</taxon>
        <taxon>Alveolata</taxon>
        <taxon>Dinophyceae</taxon>
        <taxon>Suessiales</taxon>
        <taxon>Symbiodiniaceae</taxon>
        <taxon>Symbiodinium</taxon>
    </lineage>
</organism>
<dbReference type="OrthoDB" id="431245at2759"/>
<protein>
    <submittedName>
        <fullName evidence="1">Uncharacterized protein</fullName>
    </submittedName>
</protein>
<evidence type="ECO:0000313" key="1">
    <source>
        <dbReference type="EMBL" id="CAE7286197.1"/>
    </source>
</evidence>
<comment type="caution">
    <text evidence="1">The sequence shown here is derived from an EMBL/GenBank/DDBJ whole genome shotgun (WGS) entry which is preliminary data.</text>
</comment>
<dbReference type="EMBL" id="CAJNDS010001879">
    <property type="protein sequence ID" value="CAE7286197.1"/>
    <property type="molecule type" value="Genomic_DNA"/>
</dbReference>
<reference evidence="1" key="1">
    <citation type="submission" date="2021-02" db="EMBL/GenBank/DDBJ databases">
        <authorList>
            <person name="Dougan E. K."/>
            <person name="Rhodes N."/>
            <person name="Thang M."/>
            <person name="Chan C."/>
        </authorList>
    </citation>
    <scope>NUCLEOTIDE SEQUENCE</scope>
</reference>
<sequence>DGGACEAGDPYIEPDATVSSKRINIPTTRNDLFGMAFGSATTFNARTVAACYCPDRNGCTNTVDFIQQ</sequence>
<proteinExistence type="predicted"/>
<name>A0A812MYE3_9DINO</name>